<keyword evidence="5" id="KW-0539">Nucleus</keyword>
<dbReference type="GO" id="GO:0005634">
    <property type="term" value="C:nucleus"/>
    <property type="evidence" value="ECO:0007669"/>
    <property type="project" value="UniProtKB-SubCell"/>
</dbReference>
<dbReference type="GO" id="GO:0000981">
    <property type="term" value="F:DNA-binding transcription factor activity, RNA polymerase II-specific"/>
    <property type="evidence" value="ECO:0007669"/>
    <property type="project" value="TreeGrafter"/>
</dbReference>
<comment type="subcellular location">
    <subcellularLocation>
        <location evidence="1">Nucleus</location>
    </subcellularLocation>
</comment>
<proteinExistence type="predicted"/>
<keyword evidence="4" id="KW-0804">Transcription</keyword>
<dbReference type="InterPro" id="IPR052207">
    <property type="entry name" value="Max-like/E-box_TFs"/>
</dbReference>
<dbReference type="SUPFAM" id="SSF47459">
    <property type="entry name" value="HLH, helix-loop-helix DNA-binding domain"/>
    <property type="match status" value="1"/>
</dbReference>
<evidence type="ECO:0000256" key="7">
    <source>
        <dbReference type="SAM" id="MobiDB-lite"/>
    </source>
</evidence>
<dbReference type="InterPro" id="IPR011598">
    <property type="entry name" value="bHLH_dom"/>
</dbReference>
<feature type="compositionally biased region" description="Basic and acidic residues" evidence="7">
    <location>
        <begin position="508"/>
        <end position="518"/>
    </location>
</feature>
<evidence type="ECO:0000259" key="8">
    <source>
        <dbReference type="PROSITE" id="PS50888"/>
    </source>
</evidence>
<evidence type="ECO:0000256" key="5">
    <source>
        <dbReference type="ARBA" id="ARBA00023242"/>
    </source>
</evidence>
<dbReference type="Gene3D" id="4.10.280.10">
    <property type="entry name" value="Helix-loop-helix DNA-binding domain"/>
    <property type="match status" value="1"/>
</dbReference>
<evidence type="ECO:0000256" key="6">
    <source>
        <dbReference type="SAM" id="Coils"/>
    </source>
</evidence>
<dbReference type="CDD" id="cd11405">
    <property type="entry name" value="bHLHzip_MLXIP_like"/>
    <property type="match status" value="1"/>
</dbReference>
<dbReference type="PANTHER" id="PTHR15741:SF37">
    <property type="entry name" value="LD38259P"/>
    <property type="match status" value="1"/>
</dbReference>
<feature type="region of interest" description="Disordered" evidence="7">
    <location>
        <begin position="627"/>
        <end position="647"/>
    </location>
</feature>
<dbReference type="GO" id="GO:0046983">
    <property type="term" value="F:protein dimerization activity"/>
    <property type="evidence" value="ECO:0007669"/>
    <property type="project" value="InterPro"/>
</dbReference>
<keyword evidence="10" id="KW-1185">Reference proteome</keyword>
<keyword evidence="2" id="KW-0805">Transcription regulation</keyword>
<dbReference type="EMBL" id="JACSDY010000004">
    <property type="protein sequence ID" value="KAF7430120.1"/>
    <property type="molecule type" value="Genomic_DNA"/>
</dbReference>
<name>A0A834P6S5_VESPE</name>
<dbReference type="Proteomes" id="UP000600918">
    <property type="component" value="Unassembled WGS sequence"/>
</dbReference>
<evidence type="ECO:0000313" key="10">
    <source>
        <dbReference type="Proteomes" id="UP000600918"/>
    </source>
</evidence>
<feature type="compositionally biased region" description="Basic and acidic residues" evidence="7">
    <location>
        <begin position="931"/>
        <end position="948"/>
    </location>
</feature>
<sequence length="1147" mass="128514">MQAGLIYRKPSTMMTSSQGTGAFDRSAAGKEETANDKRKSAERDSRETIHSGHFMVSDFEAEAQDDEDELAVPVPDEENGKLAIMTPVGFSLKKFVGGGTFDDKPNSQQLSIETSLNKLFQCMSLAYRQKLTSPKWNRFKGIRLRWKDKIRLNNVIWRCWHMQFILKQNTLVCQFASPLDVDTHNKPEAVVLEGKYWKRKLAAVTAEYKKWRMFYRNKILGWTNKDGTEVVRRFFAKSFANRNLEECKSFSKGSDLLQMESMDTLDWSNGMETSENFGTSTANAYGATGGTHSGESMMVDEDYMELMTDTLFSTISSNQPIYFPDPREIARGASLADFIQPSLGPLQPNLDDFMDTLEPLQEFLNSKLPPVPEEEDMFRGGSLNASYPDIDLMTPINQMNELNEEATSKDERSSTVLSEERGNGMQNLHYTGKIYNQSEAAESSSVYRNDMDVEMNYRDAVEENFERSTATRTTRTATTTTTTSTTTTTTATTTTTTTTTTTSNGQSTREKIRQENRRSGRMSRVIQQTHQQQHGQRADAYRQVVQAVQAVQSVQTVQRNSVYEQPSQQQSYAMEVQAAVQLAPVDNQIQVATLNDQSVVNATQISSMAEVQNLVTAQQNFAQSNAALPGAQQRSMRSLPPTPPMSSKPYKIVQPQPNACYKLSNIGQNFNTQQQCKFAGNNFKTHPAQQVVSVPTQQPTQSPILLQCRSSGLDLTLQPTKLVAQSIPTTSEKEVFAVPKVRSDFYIPRTCTVVPCHDKKRNVLYSKPDLFSVPNEGTKQIEKQFFLDTAEDEPIALGLGNTSGICTMNAPTDKIIPTTNQSNTVKHILPILPPTASATQVTTAHHIATPVTVQAIQTSSIQASQHQQQGIQSSCGQQILLNANNQTHPSQNSPGSPKDHSNAPSPQALSLSPLHSPMSIGSPLSPTRNYVKGESERGQYKEQRRVGHIHAEQKRRYNIKNGFDMLHSLIPQLNQNPNAKLSKAAMLQKGADYIKQLRAERNQLKEEMDSLRHQIECLNTSISNCQSMLPATGAPVSRHRTNKMKEMFDEYVRTRTRENWKFWIFSILLEPLMLSFNTSVSTASIEDLYRSTILWVEQHCSLVDLRPAVLNSLRYLCTATDILADPGRLPEEALAAVNRTERRRSIQ</sequence>
<dbReference type="PROSITE" id="PS50888">
    <property type="entry name" value="BHLH"/>
    <property type="match status" value="1"/>
</dbReference>
<feature type="compositionally biased region" description="Polar residues" evidence="7">
    <location>
        <begin position="627"/>
        <end position="636"/>
    </location>
</feature>
<organism evidence="9 10">
    <name type="scientific">Vespula pensylvanica</name>
    <name type="common">Western yellow jacket</name>
    <name type="synonym">Wasp</name>
    <dbReference type="NCBI Taxonomy" id="30213"/>
    <lineage>
        <taxon>Eukaryota</taxon>
        <taxon>Metazoa</taxon>
        <taxon>Ecdysozoa</taxon>
        <taxon>Arthropoda</taxon>
        <taxon>Hexapoda</taxon>
        <taxon>Insecta</taxon>
        <taxon>Pterygota</taxon>
        <taxon>Neoptera</taxon>
        <taxon>Endopterygota</taxon>
        <taxon>Hymenoptera</taxon>
        <taxon>Apocrita</taxon>
        <taxon>Aculeata</taxon>
        <taxon>Vespoidea</taxon>
        <taxon>Vespidae</taxon>
        <taxon>Vespinae</taxon>
        <taxon>Vespula</taxon>
    </lineage>
</organism>
<gene>
    <name evidence="9" type="ORF">H0235_006518</name>
</gene>
<evidence type="ECO:0000256" key="1">
    <source>
        <dbReference type="ARBA" id="ARBA00004123"/>
    </source>
</evidence>
<dbReference type="SMART" id="SM00353">
    <property type="entry name" value="HLH"/>
    <property type="match status" value="1"/>
</dbReference>
<protein>
    <recommendedName>
        <fullName evidence="8">BHLH domain-containing protein</fullName>
    </recommendedName>
</protein>
<feature type="region of interest" description="Disordered" evidence="7">
    <location>
        <begin position="465"/>
        <end position="538"/>
    </location>
</feature>
<reference evidence="9" key="1">
    <citation type="journal article" date="2020" name="G3 (Bethesda)">
        <title>High-Quality Assemblies for Three Invasive Social Wasps from the &lt;i&gt;Vespula&lt;/i&gt; Genus.</title>
        <authorList>
            <person name="Harrop T.W.R."/>
            <person name="Guhlin J."/>
            <person name="McLaughlin G.M."/>
            <person name="Permina E."/>
            <person name="Stockwell P."/>
            <person name="Gilligan J."/>
            <person name="Le Lec M.F."/>
            <person name="Gruber M.A.M."/>
            <person name="Quinn O."/>
            <person name="Lovegrove M."/>
            <person name="Duncan E.J."/>
            <person name="Remnant E.J."/>
            <person name="Van Eeckhoven J."/>
            <person name="Graham B."/>
            <person name="Knapp R.A."/>
            <person name="Langford K.W."/>
            <person name="Kronenberg Z."/>
            <person name="Press M.O."/>
            <person name="Eacker S.M."/>
            <person name="Wilson-Rankin E.E."/>
            <person name="Purcell J."/>
            <person name="Lester P.J."/>
            <person name="Dearden P.K."/>
        </authorList>
    </citation>
    <scope>NUCLEOTIDE SEQUENCE</scope>
    <source>
        <strain evidence="9">Volc-1</strain>
    </source>
</reference>
<feature type="domain" description="BHLH" evidence="8">
    <location>
        <begin position="943"/>
        <end position="997"/>
    </location>
</feature>
<dbReference type="AlphaFoldDB" id="A0A834P6S5"/>
<keyword evidence="6" id="KW-0175">Coiled coil</keyword>
<dbReference type="InterPro" id="IPR036638">
    <property type="entry name" value="HLH_DNA-bd_sf"/>
</dbReference>
<dbReference type="FunFam" id="4.10.280.10:FF:000094">
    <property type="entry name" value="Blast:Carbohydrate-responsive element-binding protein"/>
    <property type="match status" value="1"/>
</dbReference>
<feature type="region of interest" description="Disordered" evidence="7">
    <location>
        <begin position="1"/>
        <end position="50"/>
    </location>
</feature>
<dbReference type="PANTHER" id="PTHR15741">
    <property type="entry name" value="BASIC HELIX-LOOP-HELIX ZIP TRANSCRIPTION FACTOR"/>
    <property type="match status" value="1"/>
</dbReference>
<comment type="caution">
    <text evidence="9">The sequence shown here is derived from an EMBL/GenBank/DDBJ whole genome shotgun (WGS) entry which is preliminary data.</text>
</comment>
<evidence type="ECO:0000256" key="2">
    <source>
        <dbReference type="ARBA" id="ARBA00023015"/>
    </source>
</evidence>
<dbReference type="Pfam" id="PF00010">
    <property type="entry name" value="HLH"/>
    <property type="match status" value="1"/>
</dbReference>
<feature type="compositionally biased region" description="Basic and acidic residues" evidence="7">
    <location>
        <begin position="27"/>
        <end position="50"/>
    </location>
</feature>
<dbReference type="CDD" id="cd21739">
    <property type="entry name" value="NES2-NLS_ChREBP-like"/>
    <property type="match status" value="1"/>
</dbReference>
<dbReference type="GO" id="GO:0000978">
    <property type="term" value="F:RNA polymerase II cis-regulatory region sequence-specific DNA binding"/>
    <property type="evidence" value="ECO:0007669"/>
    <property type="project" value="TreeGrafter"/>
</dbReference>
<feature type="coiled-coil region" evidence="6">
    <location>
        <begin position="987"/>
        <end position="1021"/>
    </location>
</feature>
<evidence type="ECO:0000256" key="3">
    <source>
        <dbReference type="ARBA" id="ARBA00023125"/>
    </source>
</evidence>
<evidence type="ECO:0000256" key="4">
    <source>
        <dbReference type="ARBA" id="ARBA00023163"/>
    </source>
</evidence>
<feature type="compositionally biased region" description="Low complexity" evidence="7">
    <location>
        <begin position="467"/>
        <end position="503"/>
    </location>
</feature>
<evidence type="ECO:0000313" key="9">
    <source>
        <dbReference type="EMBL" id="KAF7430120.1"/>
    </source>
</evidence>
<feature type="compositionally biased region" description="Polar residues" evidence="7">
    <location>
        <begin position="885"/>
        <end position="895"/>
    </location>
</feature>
<accession>A0A834P6S5</accession>
<keyword evidence="3" id="KW-0238">DNA-binding</keyword>
<feature type="region of interest" description="Disordered" evidence="7">
    <location>
        <begin position="885"/>
        <end position="948"/>
    </location>
</feature>